<evidence type="ECO:0000313" key="1">
    <source>
        <dbReference type="EMBL" id="BBN46794.1"/>
    </source>
</evidence>
<dbReference type="AlphaFoldDB" id="A0AAI8SKA0"/>
<protein>
    <submittedName>
        <fullName evidence="1">Uncharacterized protein</fullName>
    </submittedName>
</protein>
<organism evidence="1 2">
    <name type="scientific">Mycobacterium avium subsp. hominissuis</name>
    <dbReference type="NCBI Taxonomy" id="439334"/>
    <lineage>
        <taxon>Bacteria</taxon>
        <taxon>Bacillati</taxon>
        <taxon>Actinomycetota</taxon>
        <taxon>Actinomycetes</taxon>
        <taxon>Mycobacteriales</taxon>
        <taxon>Mycobacteriaceae</taxon>
        <taxon>Mycobacterium</taxon>
        <taxon>Mycobacterium avium complex (MAC)</taxon>
    </lineage>
</organism>
<reference evidence="1 2" key="1">
    <citation type="submission" date="2019-09" db="EMBL/GenBank/DDBJ databases">
        <title>Complete genome sequence of Mycobacterium avium subsp. hominissuis strain JP-H-1.</title>
        <authorList>
            <person name="Kinoshita Y."/>
            <person name="Niwa H."/>
            <person name="Uchida-Fujii E."/>
            <person name="Nukada T."/>
        </authorList>
    </citation>
    <scope>NUCLEOTIDE SEQUENCE [LARGE SCALE GENOMIC DNA]</scope>
    <source>
        <strain evidence="1 2">JP-H-1</strain>
    </source>
</reference>
<dbReference type="EMBL" id="AP020326">
    <property type="protein sequence ID" value="BBN46794.1"/>
    <property type="molecule type" value="Genomic_DNA"/>
</dbReference>
<sequence>MSALVSFTRGVAVGSAGQARGAFMLLNLRAGAADARVQSAADTRAARCGAATQVPATNTPVWRISLCP</sequence>
<dbReference type="Proteomes" id="UP000327362">
    <property type="component" value="Chromosome"/>
</dbReference>
<gene>
    <name evidence="1" type="ORF">JPH1_12690</name>
</gene>
<proteinExistence type="predicted"/>
<accession>A0AAI8SKA0</accession>
<evidence type="ECO:0000313" key="2">
    <source>
        <dbReference type="Proteomes" id="UP000327362"/>
    </source>
</evidence>
<name>A0AAI8SKA0_MYCAV</name>